<dbReference type="InterPro" id="IPR012951">
    <property type="entry name" value="BBE"/>
</dbReference>
<dbReference type="Pfam" id="PF01565">
    <property type="entry name" value="FAD_binding_4"/>
    <property type="match status" value="1"/>
</dbReference>
<name>A0AA39XY86_9PEZI</name>
<feature type="signal peptide" evidence="3">
    <location>
        <begin position="1"/>
        <end position="21"/>
    </location>
</feature>
<dbReference type="EMBL" id="JAULSV010000006">
    <property type="protein sequence ID" value="KAK0641980.1"/>
    <property type="molecule type" value="Genomic_DNA"/>
</dbReference>
<evidence type="ECO:0000313" key="6">
    <source>
        <dbReference type="Proteomes" id="UP001174936"/>
    </source>
</evidence>
<keyword evidence="3" id="KW-0732">Signal</keyword>
<accession>A0AA39XY86</accession>
<feature type="chain" id="PRO_5041287752" evidence="3">
    <location>
        <begin position="22"/>
        <end position="585"/>
    </location>
</feature>
<dbReference type="GO" id="GO:0016491">
    <property type="term" value="F:oxidoreductase activity"/>
    <property type="evidence" value="ECO:0007669"/>
    <property type="project" value="UniProtKB-KW"/>
</dbReference>
<dbReference type="AlphaFoldDB" id="A0AA39XY86"/>
<evidence type="ECO:0000256" key="1">
    <source>
        <dbReference type="ARBA" id="ARBA00005466"/>
    </source>
</evidence>
<dbReference type="PANTHER" id="PTHR13878">
    <property type="entry name" value="GULONOLACTONE OXIDASE"/>
    <property type="match status" value="1"/>
</dbReference>
<dbReference type="Proteomes" id="UP001174936">
    <property type="component" value="Unassembled WGS sequence"/>
</dbReference>
<evidence type="ECO:0000256" key="2">
    <source>
        <dbReference type="ARBA" id="ARBA00023002"/>
    </source>
</evidence>
<dbReference type="InterPro" id="IPR036318">
    <property type="entry name" value="FAD-bd_PCMH-like_sf"/>
</dbReference>
<proteinExistence type="inferred from homology"/>
<comment type="caution">
    <text evidence="5">The sequence shown here is derived from an EMBL/GenBank/DDBJ whole genome shotgun (WGS) entry which is preliminary data.</text>
</comment>
<dbReference type="Gene3D" id="3.30.465.10">
    <property type="match status" value="2"/>
</dbReference>
<dbReference type="InterPro" id="IPR006094">
    <property type="entry name" value="Oxid_FAD_bind_N"/>
</dbReference>
<dbReference type="PANTHER" id="PTHR13878:SF91">
    <property type="entry name" value="FAD BINDING DOMAIN PROTEIN (AFU_ORTHOLOGUE AFUA_6G12070)-RELATED"/>
    <property type="match status" value="1"/>
</dbReference>
<protein>
    <submittedName>
        <fullName evidence="5">FAD binding domain-containing protein</fullName>
    </submittedName>
</protein>
<keyword evidence="2" id="KW-0560">Oxidoreductase</keyword>
<dbReference type="InterPro" id="IPR016166">
    <property type="entry name" value="FAD-bd_PCMH"/>
</dbReference>
<dbReference type="InterPro" id="IPR050432">
    <property type="entry name" value="FAD-linked_Oxidoreductases_BP"/>
</dbReference>
<evidence type="ECO:0000256" key="3">
    <source>
        <dbReference type="SAM" id="SignalP"/>
    </source>
</evidence>
<reference evidence="5" key="1">
    <citation type="submission" date="2023-06" db="EMBL/GenBank/DDBJ databases">
        <title>Genome-scale phylogeny and comparative genomics of the fungal order Sordariales.</title>
        <authorList>
            <consortium name="Lawrence Berkeley National Laboratory"/>
            <person name="Hensen N."/>
            <person name="Bonometti L."/>
            <person name="Westerberg I."/>
            <person name="Brannstrom I.O."/>
            <person name="Guillou S."/>
            <person name="Cros-Aarteil S."/>
            <person name="Calhoun S."/>
            <person name="Haridas S."/>
            <person name="Kuo A."/>
            <person name="Mondo S."/>
            <person name="Pangilinan J."/>
            <person name="Riley R."/>
            <person name="Labutti K."/>
            <person name="Andreopoulos B."/>
            <person name="Lipzen A."/>
            <person name="Chen C."/>
            <person name="Yanf M."/>
            <person name="Daum C."/>
            <person name="Ng V."/>
            <person name="Clum A."/>
            <person name="Steindorff A."/>
            <person name="Ohm R."/>
            <person name="Martin F."/>
            <person name="Silar P."/>
            <person name="Natvig D."/>
            <person name="Lalanne C."/>
            <person name="Gautier V."/>
            <person name="Ament-Velasquez S.L."/>
            <person name="Kruys A."/>
            <person name="Hutchinson M.I."/>
            <person name="Powell A.J."/>
            <person name="Barry K."/>
            <person name="Miller A.N."/>
            <person name="Grigoriev I.V."/>
            <person name="Debuchy R."/>
            <person name="Gladieux P."/>
            <person name="Thoren M.H."/>
            <person name="Johannesson H."/>
        </authorList>
    </citation>
    <scope>NUCLEOTIDE SEQUENCE</scope>
    <source>
        <strain evidence="5">SMH2532-1</strain>
    </source>
</reference>
<keyword evidence="6" id="KW-1185">Reference proteome</keyword>
<gene>
    <name evidence="5" type="ORF">B0T16DRAFT_420809</name>
</gene>
<organism evidence="5 6">
    <name type="scientific">Cercophora newfieldiana</name>
    <dbReference type="NCBI Taxonomy" id="92897"/>
    <lineage>
        <taxon>Eukaryota</taxon>
        <taxon>Fungi</taxon>
        <taxon>Dikarya</taxon>
        <taxon>Ascomycota</taxon>
        <taxon>Pezizomycotina</taxon>
        <taxon>Sordariomycetes</taxon>
        <taxon>Sordariomycetidae</taxon>
        <taxon>Sordariales</taxon>
        <taxon>Lasiosphaeriaceae</taxon>
        <taxon>Cercophora</taxon>
    </lineage>
</organism>
<dbReference type="Pfam" id="PF08031">
    <property type="entry name" value="BBE"/>
    <property type="match status" value="1"/>
</dbReference>
<dbReference type="SUPFAM" id="SSF56176">
    <property type="entry name" value="FAD-binding/transporter-associated domain-like"/>
    <property type="match status" value="1"/>
</dbReference>
<sequence length="585" mass="62313">MTRTLARISIAGAVVLALALAKGPTSLTTMLWGNTAGGSCKCFPGDSCWPSPAEWQSFNQSLGGKLIATVPIGSVCHDSAFGPYDAAGCEALRGAWLNPLTHDKTTSSMQSTYFLNNSCSAFSEPSDQCIMGAHVPYAVNATTTEDYRKTLRFVREKNIRLVIRNTGHDYFGRSTGPGALALWTHHNKDIDVVDYDSKWYRGKALKVGAGVQGFEAQAAAHAAGVVVVTGTCPSVGIAGGFTQGAGLSPSSSLFGMSADNALEWEVVTTSGEYLVATPDKNSDLYWALSGGGGGTYAAVLSMTVRAHPDFPVTAANMTFMYGDNGVSKQDFYSAVAFFLNTLPAIVDTGASVIWAIMGGNMFVISPVLAAKQSIEEVDALLKPTKDKLSALGIPFFAHLESFPSYLDAANAMIPDPGVSDASMGGRLIPRSLVSSPESAAELTEAIQFIVDGGHLLFGVTADVSRFHKTAPPNAVLPVWREAIFDAVYGFPTDMSSVEANVLSQSRVAEIFEPRLEALTPGGGAYLNEAPLRLRNWKEAFFGKNYNRLAKIKKRYDPDGILYGAATVGNEKWEVKDDGRLCRTGA</sequence>
<dbReference type="GO" id="GO:0071949">
    <property type="term" value="F:FAD binding"/>
    <property type="evidence" value="ECO:0007669"/>
    <property type="project" value="InterPro"/>
</dbReference>
<dbReference type="PROSITE" id="PS51387">
    <property type="entry name" value="FAD_PCMH"/>
    <property type="match status" value="1"/>
</dbReference>
<evidence type="ECO:0000259" key="4">
    <source>
        <dbReference type="PROSITE" id="PS51387"/>
    </source>
</evidence>
<evidence type="ECO:0000313" key="5">
    <source>
        <dbReference type="EMBL" id="KAK0641980.1"/>
    </source>
</evidence>
<comment type="similarity">
    <text evidence="1">Belongs to the oxygen-dependent FAD-linked oxidoreductase family.</text>
</comment>
<feature type="domain" description="FAD-binding PCMH-type" evidence="4">
    <location>
        <begin position="131"/>
        <end position="309"/>
    </location>
</feature>
<dbReference type="InterPro" id="IPR016169">
    <property type="entry name" value="FAD-bd_PCMH_sub2"/>
</dbReference>